<evidence type="ECO:0000256" key="1">
    <source>
        <dbReference type="ARBA" id="ARBA00001917"/>
    </source>
</evidence>
<evidence type="ECO:0000256" key="3">
    <source>
        <dbReference type="ARBA" id="ARBA00022643"/>
    </source>
</evidence>
<evidence type="ECO:0000313" key="5">
    <source>
        <dbReference type="EMBL" id="MWZ39229.1"/>
    </source>
</evidence>
<evidence type="ECO:0000259" key="4">
    <source>
        <dbReference type="PROSITE" id="PS50902"/>
    </source>
</evidence>
<dbReference type="Pfam" id="PF03358">
    <property type="entry name" value="FMN_red"/>
    <property type="match status" value="1"/>
</dbReference>
<evidence type="ECO:0000256" key="2">
    <source>
        <dbReference type="ARBA" id="ARBA00022630"/>
    </source>
</evidence>
<protein>
    <submittedName>
        <fullName evidence="5">Flavodoxin family protein</fullName>
    </submittedName>
</protein>
<gene>
    <name evidence="5" type="ORF">FNC33_01485</name>
</gene>
<dbReference type="GO" id="GO:0009055">
    <property type="term" value="F:electron transfer activity"/>
    <property type="evidence" value="ECO:0007669"/>
    <property type="project" value="InterPro"/>
</dbReference>
<dbReference type="GO" id="GO:0010181">
    <property type="term" value="F:FMN binding"/>
    <property type="evidence" value="ECO:0007669"/>
    <property type="project" value="InterPro"/>
</dbReference>
<proteinExistence type="predicted"/>
<dbReference type="SUPFAM" id="SSF52218">
    <property type="entry name" value="Flavoproteins"/>
    <property type="match status" value="1"/>
</dbReference>
<feature type="domain" description="Flavodoxin-like" evidence="4">
    <location>
        <begin position="4"/>
        <end position="180"/>
    </location>
</feature>
<dbReference type="InterPro" id="IPR001226">
    <property type="entry name" value="Flavodoxin_CS"/>
</dbReference>
<organism evidence="5 6">
    <name type="scientific">Francisella tularensis</name>
    <dbReference type="NCBI Taxonomy" id="263"/>
    <lineage>
        <taxon>Bacteria</taxon>
        <taxon>Pseudomonadati</taxon>
        <taxon>Pseudomonadota</taxon>
        <taxon>Gammaproteobacteria</taxon>
        <taxon>Thiotrichales</taxon>
        <taxon>Francisellaceae</taxon>
        <taxon>Francisella</taxon>
    </lineage>
</organism>
<keyword evidence="2" id="KW-0285">Flavoprotein</keyword>
<dbReference type="GO" id="GO:0016020">
    <property type="term" value="C:membrane"/>
    <property type="evidence" value="ECO:0007669"/>
    <property type="project" value="TreeGrafter"/>
</dbReference>
<dbReference type="AlphaFoldDB" id="A0A6I4RUV1"/>
<keyword evidence="3" id="KW-0288">FMN</keyword>
<dbReference type="PANTHER" id="PTHR30546:SF23">
    <property type="entry name" value="FLAVOPROTEIN-LIKE PROTEIN YCP4-RELATED"/>
    <property type="match status" value="1"/>
</dbReference>
<dbReference type="CDD" id="cd00133">
    <property type="entry name" value="PTS_IIB"/>
    <property type="match status" value="1"/>
</dbReference>
<dbReference type="PANTHER" id="PTHR30546">
    <property type="entry name" value="FLAVODOXIN-RELATED PROTEIN WRBA-RELATED"/>
    <property type="match status" value="1"/>
</dbReference>
<reference evidence="5 6" key="1">
    <citation type="submission" date="2019-06" db="EMBL/GenBank/DDBJ databases">
        <title>Phylogeography and genetic diversity of Francisella tularensis subsp. holarctica in France (1947-2018).</title>
        <authorList>
            <person name="Kevin M."/>
            <person name="Madani N."/>
            <person name="Maurin M."/>
        </authorList>
    </citation>
    <scope>NUCLEOTIDE SEQUENCE [LARGE SCALE GENOMIC DNA]</scope>
    <source>
        <strain evidence="5 6">ATCC 15482</strain>
    </source>
</reference>
<dbReference type="GeneID" id="75264988"/>
<dbReference type="InterPro" id="IPR029039">
    <property type="entry name" value="Flavoprotein-like_sf"/>
</dbReference>
<name>A0A6I4RUV1_FRATU</name>
<dbReference type="GO" id="GO:0003955">
    <property type="term" value="F:NAD(P)H dehydrogenase (quinone) activity"/>
    <property type="evidence" value="ECO:0007669"/>
    <property type="project" value="TreeGrafter"/>
</dbReference>
<comment type="caution">
    <text evidence="5">The sequence shown here is derived from an EMBL/GenBank/DDBJ whole genome shotgun (WGS) entry which is preliminary data.</text>
</comment>
<dbReference type="PROSITE" id="PS00201">
    <property type="entry name" value="FLAVODOXIN"/>
    <property type="match status" value="1"/>
</dbReference>
<dbReference type="EMBL" id="VJEZ01000002">
    <property type="protein sequence ID" value="MWZ39229.1"/>
    <property type="molecule type" value="Genomic_DNA"/>
</dbReference>
<dbReference type="InterPro" id="IPR008254">
    <property type="entry name" value="Flavodoxin/NO_synth"/>
</dbReference>
<dbReference type="Gene3D" id="3.40.50.360">
    <property type="match status" value="1"/>
</dbReference>
<sequence>MKKLAIVYYSGYGHTKVLAEEVKRGIDSIANVESTLFDTQSLKDSVDVLDDYDAIILGSPTYMGSVAAGLKEFMEKSSRKWYEQKWKNKIAAGFTNSHSLSGDKLNSLMQLVVFAAQHGMIWVGQAEHNQSPEGFAGKEDVVNRIGSYLGVMAQSENDTPDVTPPSGDKLTAYKFGQRIAEITKAFSF</sequence>
<evidence type="ECO:0000313" key="6">
    <source>
        <dbReference type="Proteomes" id="UP000469081"/>
    </source>
</evidence>
<dbReference type="RefSeq" id="WP_003034447.1">
    <property type="nucleotide sequence ID" value="NZ_VJEZ01000002.1"/>
</dbReference>
<dbReference type="Proteomes" id="UP000469081">
    <property type="component" value="Unassembled WGS sequence"/>
</dbReference>
<dbReference type="PROSITE" id="PS50902">
    <property type="entry name" value="FLAVODOXIN_LIKE"/>
    <property type="match status" value="1"/>
</dbReference>
<dbReference type="OMA" id="DASSEFW"/>
<dbReference type="InterPro" id="IPR005025">
    <property type="entry name" value="FMN_Rdtase-like_dom"/>
</dbReference>
<accession>A0A6I4RUV1</accession>
<comment type="cofactor">
    <cofactor evidence="1">
        <name>FMN</name>
        <dbReference type="ChEBI" id="CHEBI:58210"/>
    </cofactor>
</comment>